<dbReference type="Proteomes" id="UP000578000">
    <property type="component" value="Unassembled WGS sequence"/>
</dbReference>
<dbReference type="EMBL" id="JACHIE010000004">
    <property type="protein sequence ID" value="MBB6456709.1"/>
    <property type="molecule type" value="Genomic_DNA"/>
</dbReference>
<name>A0A841QCY5_9PROT</name>
<dbReference type="RefSeq" id="WP_242005513.1">
    <property type="nucleotide sequence ID" value="NZ_BAABDB010000004.1"/>
</dbReference>
<keyword evidence="11" id="KW-0997">Cell inner membrane</keyword>
<evidence type="ECO:0000256" key="1">
    <source>
        <dbReference type="ARBA" id="ARBA00002949"/>
    </source>
</evidence>
<evidence type="ECO:0000313" key="13">
    <source>
        <dbReference type="EMBL" id="MBB6456709.1"/>
    </source>
</evidence>
<evidence type="ECO:0000313" key="14">
    <source>
        <dbReference type="Proteomes" id="UP000578000"/>
    </source>
</evidence>
<organism evidence="13 14">
    <name type="scientific">Acetobacter lovaniensis</name>
    <dbReference type="NCBI Taxonomy" id="104100"/>
    <lineage>
        <taxon>Bacteria</taxon>
        <taxon>Pseudomonadati</taxon>
        <taxon>Pseudomonadota</taxon>
        <taxon>Alphaproteobacteria</taxon>
        <taxon>Acetobacterales</taxon>
        <taxon>Acetobacteraceae</taxon>
        <taxon>Acetobacter</taxon>
    </lineage>
</organism>
<protein>
    <recommendedName>
        <fullName evidence="11">Molybdenum transport system permease</fullName>
    </recommendedName>
</protein>
<evidence type="ECO:0000259" key="12">
    <source>
        <dbReference type="PROSITE" id="PS50928"/>
    </source>
</evidence>
<feature type="transmembrane region" description="Helical" evidence="10">
    <location>
        <begin position="20"/>
        <end position="43"/>
    </location>
</feature>
<dbReference type="Gene3D" id="1.10.3720.10">
    <property type="entry name" value="MetI-like"/>
    <property type="match status" value="1"/>
</dbReference>
<dbReference type="GO" id="GO:0015098">
    <property type="term" value="F:molybdate ion transmembrane transporter activity"/>
    <property type="evidence" value="ECO:0007669"/>
    <property type="project" value="UniProtKB-UniRule"/>
</dbReference>
<comment type="similarity">
    <text evidence="3 11">Belongs to the binding-protein-dependent transport system permease family. CysTW subfamily.</text>
</comment>
<evidence type="ECO:0000256" key="2">
    <source>
        <dbReference type="ARBA" id="ARBA00004651"/>
    </source>
</evidence>
<evidence type="ECO:0000256" key="11">
    <source>
        <dbReference type="RuleBase" id="RU365097"/>
    </source>
</evidence>
<dbReference type="AlphaFoldDB" id="A0A841QCY5"/>
<dbReference type="InterPro" id="IPR011867">
    <property type="entry name" value="ModB_ABC"/>
</dbReference>
<feature type="transmembrane region" description="Helical" evidence="10">
    <location>
        <begin position="142"/>
        <end position="165"/>
    </location>
</feature>
<dbReference type="CDD" id="cd06261">
    <property type="entry name" value="TM_PBP2"/>
    <property type="match status" value="1"/>
</dbReference>
<feature type="transmembrane region" description="Helical" evidence="10">
    <location>
        <begin position="200"/>
        <end position="221"/>
    </location>
</feature>
<evidence type="ECO:0000256" key="7">
    <source>
        <dbReference type="ARBA" id="ARBA00022692"/>
    </source>
</evidence>
<keyword evidence="14" id="KW-1185">Reference proteome</keyword>
<keyword evidence="5" id="KW-1003">Cell membrane</keyword>
<evidence type="ECO:0000256" key="5">
    <source>
        <dbReference type="ARBA" id="ARBA00022475"/>
    </source>
</evidence>
<dbReference type="PANTHER" id="PTHR30183">
    <property type="entry name" value="MOLYBDENUM TRANSPORT SYSTEM PERMEASE PROTEIN MODB"/>
    <property type="match status" value="1"/>
</dbReference>
<keyword evidence="6 11" id="KW-0500">Molybdenum</keyword>
<sequence length="233" mass="24684">MMGTNTLFDPNSIFTALRLSVTLACVTTVMALGIGVPLAWWLANRRNWWRDVCSSIITLPLVLPPTVLGFYLLLALGPSGLGALAAHITGRSTFAFSFAGLTVGSVIAALPYIVQSTQAAFETTGRKPLEIAYTLRTPPFRAFLSVALPLAAPGIIAGAVIAFAHTIGEFGLVLMIGGDIPGQTRLLSIMLFDNVETGDWASAHAIAGGMVAFAFVTILILRLTQKRLTARPS</sequence>
<evidence type="ECO:0000256" key="10">
    <source>
        <dbReference type="RuleBase" id="RU363032"/>
    </source>
</evidence>
<feature type="transmembrane region" description="Helical" evidence="10">
    <location>
        <begin position="94"/>
        <end position="114"/>
    </location>
</feature>
<proteinExistence type="inferred from homology"/>
<feature type="transmembrane region" description="Helical" evidence="10">
    <location>
        <begin position="55"/>
        <end position="74"/>
    </location>
</feature>
<evidence type="ECO:0000256" key="3">
    <source>
        <dbReference type="ARBA" id="ARBA00007069"/>
    </source>
</evidence>
<dbReference type="GO" id="GO:0005886">
    <property type="term" value="C:plasma membrane"/>
    <property type="evidence" value="ECO:0007669"/>
    <property type="project" value="UniProtKB-SubCell"/>
</dbReference>
<comment type="function">
    <text evidence="1 11">Part of the binding-protein-dependent transport system for molybdenum; probably responsible for the translocation of the substrate across the membrane.</text>
</comment>
<evidence type="ECO:0000256" key="4">
    <source>
        <dbReference type="ARBA" id="ARBA00022448"/>
    </source>
</evidence>
<gene>
    <name evidence="13" type="ORF">HNR55_001290</name>
</gene>
<evidence type="ECO:0000256" key="9">
    <source>
        <dbReference type="ARBA" id="ARBA00023136"/>
    </source>
</evidence>
<dbReference type="Pfam" id="PF00528">
    <property type="entry name" value="BPD_transp_1"/>
    <property type="match status" value="1"/>
</dbReference>
<accession>A0A841QCY5</accession>
<keyword evidence="4 10" id="KW-0813">Transport</keyword>
<comment type="caution">
    <text evidence="13">The sequence shown here is derived from an EMBL/GenBank/DDBJ whole genome shotgun (WGS) entry which is preliminary data.</text>
</comment>
<evidence type="ECO:0000256" key="6">
    <source>
        <dbReference type="ARBA" id="ARBA00022505"/>
    </source>
</evidence>
<dbReference type="InterPro" id="IPR000515">
    <property type="entry name" value="MetI-like"/>
</dbReference>
<keyword evidence="7 10" id="KW-0812">Transmembrane</keyword>
<comment type="subcellular location">
    <subcellularLocation>
        <location evidence="11">Cell inner membrane</location>
        <topology evidence="11">Multi-pass membrane protein</topology>
    </subcellularLocation>
    <subcellularLocation>
        <location evidence="2 10">Cell membrane</location>
        <topology evidence="2 10">Multi-pass membrane protein</topology>
    </subcellularLocation>
</comment>
<dbReference type="PANTHER" id="PTHR30183:SF8">
    <property type="entry name" value="MOLYBDENUM TRANSPORT SYSTEM PERMEASE"/>
    <property type="match status" value="1"/>
</dbReference>
<reference evidence="13 14" key="1">
    <citation type="submission" date="2020-08" db="EMBL/GenBank/DDBJ databases">
        <title>Genomic Encyclopedia of Type Strains, Phase IV (KMG-IV): sequencing the most valuable type-strain genomes for metagenomic binning, comparative biology and taxonomic classification.</title>
        <authorList>
            <person name="Goeker M."/>
        </authorList>
    </citation>
    <scope>NUCLEOTIDE SEQUENCE [LARGE SCALE GENOMIC DNA]</scope>
    <source>
        <strain evidence="13 14">DSM 4491</strain>
    </source>
</reference>
<dbReference type="PROSITE" id="PS50928">
    <property type="entry name" value="ABC_TM1"/>
    <property type="match status" value="1"/>
</dbReference>
<dbReference type="InterPro" id="IPR035906">
    <property type="entry name" value="MetI-like_sf"/>
</dbReference>
<dbReference type="SUPFAM" id="SSF161098">
    <property type="entry name" value="MetI-like"/>
    <property type="match status" value="1"/>
</dbReference>
<dbReference type="NCBIfam" id="TIGR02141">
    <property type="entry name" value="modB_ABC"/>
    <property type="match status" value="1"/>
</dbReference>
<feature type="domain" description="ABC transmembrane type-1" evidence="12">
    <location>
        <begin position="17"/>
        <end position="221"/>
    </location>
</feature>
<keyword evidence="9 10" id="KW-0472">Membrane</keyword>
<evidence type="ECO:0000256" key="8">
    <source>
        <dbReference type="ARBA" id="ARBA00022989"/>
    </source>
</evidence>
<keyword evidence="8 10" id="KW-1133">Transmembrane helix</keyword>